<evidence type="ECO:0000313" key="2">
    <source>
        <dbReference type="Proteomes" id="UP000037387"/>
    </source>
</evidence>
<dbReference type="GO" id="GO:0016757">
    <property type="term" value="F:glycosyltransferase activity"/>
    <property type="evidence" value="ECO:0007669"/>
    <property type="project" value="TreeGrafter"/>
</dbReference>
<dbReference type="PANTHER" id="PTHR12526:SF636">
    <property type="entry name" value="BLL3647 PROTEIN"/>
    <property type="match status" value="1"/>
</dbReference>
<keyword evidence="2" id="KW-1185">Reference proteome</keyword>
<accession>A0A0M0F9H5</accession>
<gene>
    <name evidence="1" type="ORF">M768_08385</name>
</gene>
<dbReference type="PATRIC" id="fig|1350482.3.peg.1679"/>
<dbReference type="SUPFAM" id="SSF53756">
    <property type="entry name" value="UDP-Glycosyltransferase/glycogen phosphorylase"/>
    <property type="match status" value="1"/>
</dbReference>
<dbReference type="PANTHER" id="PTHR12526">
    <property type="entry name" value="GLYCOSYLTRANSFERASE"/>
    <property type="match status" value="1"/>
</dbReference>
<evidence type="ECO:0008006" key="3">
    <source>
        <dbReference type="Google" id="ProtNLM"/>
    </source>
</evidence>
<reference evidence="1 2" key="1">
    <citation type="journal article" date="2015" name="Sci. Rep.">
        <title>Functional and structural properties of a novel cellulosome-like multienzyme complex: efficient glycoside hydrolysis of water-insoluble 7-xylosyl-10-deacetylpaclitaxel.</title>
        <authorList>
            <person name="Dou T.Y."/>
            <person name="Luan H.W."/>
            <person name="Ge G.B."/>
            <person name="Dong M.M."/>
            <person name="Zou H.F."/>
            <person name="He Y.Q."/>
            <person name="Cui P."/>
            <person name="Wang J.Y."/>
            <person name="Hao D.C."/>
            <person name="Yang S.L."/>
            <person name="Yang L."/>
        </authorList>
    </citation>
    <scope>NUCLEOTIDE SEQUENCE [LARGE SCALE GENOMIC DNA]</scope>
    <source>
        <strain evidence="1 2">F16</strain>
    </source>
</reference>
<comment type="caution">
    <text evidence="1">The sequence shown here is derived from an EMBL/GenBank/DDBJ whole genome shotgun (WGS) entry which is preliminary data.</text>
</comment>
<dbReference type="RefSeq" id="WP_053370144.1">
    <property type="nucleotide sequence ID" value="NZ_KQ435289.1"/>
</dbReference>
<dbReference type="EMBL" id="ATNL01000007">
    <property type="protein sequence ID" value="KON74113.1"/>
    <property type="molecule type" value="Genomic_DNA"/>
</dbReference>
<sequence length="386" mass="41036">MRIVQIVPTIGPGTGVGAVAHHLEQEWRRLGVETARFTMDDAMGSWLGEPGSGVRGRLVLAARVVWFSTVGTTLARRRLARLGDVVGVCHNDALAGDVYVNHGIVQVAMRSRGAFALRMLRNPMHVFVAARDTVRYSGRTHRLVVDLVAADDAALRRTYPRLRPPTVVIGNGVDVDRYRPPTAEARADARRGLGLTDATTHLLFLGHEYERKGLPVVLDALARLGDDVHLSVVGGTASMVAALRDDVASRGLGERVHLHGALEDPRPVLAAADALVLPSAYESFGLVVLEALASGVPVVATPVGCVPDVVVDGVTGHVVAGDAEQVAAAVRDLAGRDRAALAEAARAVALEHSWAIVARRYLDVLETLPARPARTRGGRRPAGVRA</sequence>
<dbReference type="Gene3D" id="3.40.50.2000">
    <property type="entry name" value="Glycogen Phosphorylase B"/>
    <property type="match status" value="2"/>
</dbReference>
<name>A0A0M0F9H5_CELCE</name>
<dbReference type="CDD" id="cd03801">
    <property type="entry name" value="GT4_PimA-like"/>
    <property type="match status" value="1"/>
</dbReference>
<organism evidence="1 2">
    <name type="scientific">Cellulosimicrobium cellulans F16</name>
    <dbReference type="NCBI Taxonomy" id="1350482"/>
    <lineage>
        <taxon>Bacteria</taxon>
        <taxon>Bacillati</taxon>
        <taxon>Actinomycetota</taxon>
        <taxon>Actinomycetes</taxon>
        <taxon>Micrococcales</taxon>
        <taxon>Promicromonosporaceae</taxon>
        <taxon>Cellulosimicrobium</taxon>
    </lineage>
</organism>
<dbReference type="Proteomes" id="UP000037387">
    <property type="component" value="Unassembled WGS sequence"/>
</dbReference>
<dbReference type="AlphaFoldDB" id="A0A0M0F9H5"/>
<protein>
    <recommendedName>
        <fullName evidence="3">Glycosyl transferase family 1 domain-containing protein</fullName>
    </recommendedName>
</protein>
<evidence type="ECO:0000313" key="1">
    <source>
        <dbReference type="EMBL" id="KON74113.1"/>
    </source>
</evidence>
<proteinExistence type="predicted"/>
<dbReference type="Pfam" id="PF13692">
    <property type="entry name" value="Glyco_trans_1_4"/>
    <property type="match status" value="1"/>
</dbReference>